<evidence type="ECO:0000313" key="1">
    <source>
        <dbReference type="EMBL" id="KAK5986770.1"/>
    </source>
</evidence>
<dbReference type="AlphaFoldDB" id="A0AAN8G9K2"/>
<gene>
    <name evidence="1" type="ORF">GCK32_008141</name>
</gene>
<accession>A0AAN8G9K2</accession>
<evidence type="ECO:0000313" key="2">
    <source>
        <dbReference type="Proteomes" id="UP001331761"/>
    </source>
</evidence>
<keyword evidence="2" id="KW-1185">Reference proteome</keyword>
<reference evidence="1 2" key="1">
    <citation type="submission" date="2019-10" db="EMBL/GenBank/DDBJ databases">
        <title>Assembly and Annotation for the nematode Trichostrongylus colubriformis.</title>
        <authorList>
            <person name="Martin J."/>
        </authorList>
    </citation>
    <scope>NUCLEOTIDE SEQUENCE [LARGE SCALE GENOMIC DNA]</scope>
    <source>
        <strain evidence="1">G859</strain>
        <tissue evidence="1">Whole worm</tissue>
    </source>
</reference>
<protein>
    <submittedName>
        <fullName evidence="1">Uncharacterized protein</fullName>
    </submittedName>
</protein>
<comment type="caution">
    <text evidence="1">The sequence shown here is derived from an EMBL/GenBank/DDBJ whole genome shotgun (WGS) entry which is preliminary data.</text>
</comment>
<name>A0AAN8G9K2_TRICO</name>
<sequence>MEEEEMFTVQTSTNREPQTYRSLRVNVGLVLENKESTILYTRRVPFVAGPMQMKLIKSNPRNHFQTHTVVTQPGMLMGKDYFWDLVLSNNFFMKELPYGYKLIHSRLGNVVTGEPSLSCDICMAIKALNNPLQHLRLEELVGKFWPLESAEYLTTSLDPITTNASTNSTTLSTSIRMEAVTWSSCLSRTRYRQIITDKLENGTFEEVDDNDDQTLCHHPPNHGVVSESSKNTKLLCVCDGFAKTKDRRSLKDVLHRGPVLLPEIAGILLPEIALILLRIRLLEIFFTGDIEKAFLMVGHDEANRNSTQFLWLQNPSAGMKDGNLVTYVYKRAPSGLISLPFVLAGTIHYHLNKYFTTSSKDPTQHLCGQSLRSNFYRGR</sequence>
<dbReference type="Proteomes" id="UP001331761">
    <property type="component" value="Unassembled WGS sequence"/>
</dbReference>
<proteinExistence type="predicted"/>
<organism evidence="1 2">
    <name type="scientific">Trichostrongylus colubriformis</name>
    <name type="common">Black scour worm</name>
    <dbReference type="NCBI Taxonomy" id="6319"/>
    <lineage>
        <taxon>Eukaryota</taxon>
        <taxon>Metazoa</taxon>
        <taxon>Ecdysozoa</taxon>
        <taxon>Nematoda</taxon>
        <taxon>Chromadorea</taxon>
        <taxon>Rhabditida</taxon>
        <taxon>Rhabditina</taxon>
        <taxon>Rhabditomorpha</taxon>
        <taxon>Strongyloidea</taxon>
        <taxon>Trichostrongylidae</taxon>
        <taxon>Trichostrongylus</taxon>
    </lineage>
</organism>
<dbReference type="EMBL" id="WIXE01000236">
    <property type="protein sequence ID" value="KAK5986770.1"/>
    <property type="molecule type" value="Genomic_DNA"/>
</dbReference>